<keyword evidence="3" id="KW-1185">Reference proteome</keyword>
<dbReference type="EMBL" id="GU580942">
    <property type="protein sequence ID" value="ADD81041.1"/>
    <property type="molecule type" value="Genomic_DNA"/>
</dbReference>
<keyword evidence="1" id="KW-0472">Membrane</keyword>
<evidence type="ECO:0000256" key="1">
    <source>
        <dbReference type="SAM" id="Phobius"/>
    </source>
</evidence>
<keyword evidence="1" id="KW-0812">Transmembrane</keyword>
<keyword evidence="1" id="KW-1133">Transmembrane helix</keyword>
<evidence type="ECO:0000313" key="3">
    <source>
        <dbReference type="Proteomes" id="UP000001057"/>
    </source>
</evidence>
<sequence length="71" mass="8021">MVDKIFAATNVMSSFADPEYLFGVSVGVAALHLYYRTKYKAMLTAHDLDRLRKGLPVKIDTSRGPIYIREV</sequence>
<accession>D4P7R1</accession>
<gene>
    <name evidence="2" type="ORF">Poco6gene043</name>
</gene>
<organism evidence="2 3">
    <name type="scientific">Rhodococcus phage ReqiPoco6</name>
    <dbReference type="NCBI Taxonomy" id="691964"/>
    <lineage>
        <taxon>Viruses</taxon>
        <taxon>Duplodnaviria</taxon>
        <taxon>Heunggongvirae</taxon>
        <taxon>Uroviricota</taxon>
        <taxon>Caudoviricetes</taxon>
        <taxon>Pepyhexavirus</taxon>
        <taxon>Pepyhexavirus poco6</taxon>
    </lineage>
</organism>
<dbReference type="GeneID" id="18559753"/>
<proteinExistence type="predicted"/>
<dbReference type="RefSeq" id="YP_009012624.1">
    <property type="nucleotide sequence ID" value="NC_023694.1"/>
</dbReference>
<dbReference type="Proteomes" id="UP000001057">
    <property type="component" value="Segment"/>
</dbReference>
<evidence type="ECO:0000313" key="2">
    <source>
        <dbReference type="EMBL" id="ADD81041.1"/>
    </source>
</evidence>
<dbReference type="OrthoDB" id="38008at10239"/>
<reference evidence="2 3" key="1">
    <citation type="journal article" date="2011" name="Appl. Environ. Microbiol.">
        <title>Genomic and functional analyses of Rhodococcus equi phages ReqiPepy6, ReqiPoco6, ReqiPine5, and ReqiDocB7.</title>
        <authorList>
            <person name="Summer E.J."/>
            <person name="Liu M."/>
            <person name="Gill J.J."/>
            <person name="Grant M."/>
            <person name="Chan-Cortes T.N."/>
            <person name="Ferguson L."/>
            <person name="Janes C."/>
            <person name="Lange K."/>
            <person name="Bertoli M."/>
            <person name="Moore C."/>
            <person name="Orchard R.C."/>
            <person name="Cohen N."/>
            <person name="Young R."/>
        </authorList>
    </citation>
    <scope>NUCLEOTIDE SEQUENCE [LARGE SCALE GENOMIC DNA]</scope>
</reference>
<protein>
    <submittedName>
        <fullName evidence="2">Gp043</fullName>
    </submittedName>
</protein>
<dbReference type="KEGG" id="vg:18559753"/>
<name>D4P7R1_9CAUD</name>
<feature type="transmembrane region" description="Helical" evidence="1">
    <location>
        <begin position="20"/>
        <end position="35"/>
    </location>
</feature>